<name>A0A1G7P4T8_9RHOB</name>
<dbReference type="InterPro" id="IPR050306">
    <property type="entry name" value="PfkB_Carbo_kinase"/>
</dbReference>
<evidence type="ECO:0000313" key="6">
    <source>
        <dbReference type="Proteomes" id="UP000182284"/>
    </source>
</evidence>
<dbReference type="GO" id="GO:0019698">
    <property type="term" value="P:D-galacturonate catabolic process"/>
    <property type="evidence" value="ECO:0007669"/>
    <property type="project" value="TreeGrafter"/>
</dbReference>
<dbReference type="CDD" id="cd01166">
    <property type="entry name" value="KdgK"/>
    <property type="match status" value="1"/>
</dbReference>
<dbReference type="GO" id="GO:0005829">
    <property type="term" value="C:cytosol"/>
    <property type="evidence" value="ECO:0007669"/>
    <property type="project" value="TreeGrafter"/>
</dbReference>
<dbReference type="PANTHER" id="PTHR43085">
    <property type="entry name" value="HEXOKINASE FAMILY MEMBER"/>
    <property type="match status" value="1"/>
</dbReference>
<proteinExistence type="inferred from homology"/>
<dbReference type="Proteomes" id="UP000182284">
    <property type="component" value="Unassembled WGS sequence"/>
</dbReference>
<organism evidence="5 6">
    <name type="scientific">Celeribacter baekdonensis</name>
    <dbReference type="NCBI Taxonomy" id="875171"/>
    <lineage>
        <taxon>Bacteria</taxon>
        <taxon>Pseudomonadati</taxon>
        <taxon>Pseudomonadota</taxon>
        <taxon>Alphaproteobacteria</taxon>
        <taxon>Rhodobacterales</taxon>
        <taxon>Roseobacteraceae</taxon>
        <taxon>Celeribacter</taxon>
    </lineage>
</organism>
<evidence type="ECO:0000256" key="3">
    <source>
        <dbReference type="ARBA" id="ARBA00022777"/>
    </source>
</evidence>
<dbReference type="EMBL" id="FNBL01000007">
    <property type="protein sequence ID" value="SDF81244.1"/>
    <property type="molecule type" value="Genomic_DNA"/>
</dbReference>
<feature type="domain" description="Carbohydrate kinase PfkB" evidence="4">
    <location>
        <begin position="7"/>
        <end position="300"/>
    </location>
</feature>
<evidence type="ECO:0000259" key="4">
    <source>
        <dbReference type="Pfam" id="PF00294"/>
    </source>
</evidence>
<dbReference type="PANTHER" id="PTHR43085:SF15">
    <property type="entry name" value="2-DEHYDRO-3-DEOXYGLUCONOKINASE"/>
    <property type="match status" value="1"/>
</dbReference>
<comment type="similarity">
    <text evidence="1">Belongs to the carbohydrate kinase PfkB family.</text>
</comment>
<dbReference type="InterPro" id="IPR029056">
    <property type="entry name" value="Ribokinase-like"/>
</dbReference>
<dbReference type="Pfam" id="PF00294">
    <property type="entry name" value="PfkB"/>
    <property type="match status" value="1"/>
</dbReference>
<dbReference type="Gene3D" id="3.40.1190.20">
    <property type="match status" value="1"/>
</dbReference>
<dbReference type="InterPro" id="IPR011611">
    <property type="entry name" value="PfkB_dom"/>
</dbReference>
<keyword evidence="2" id="KW-0808">Transferase</keyword>
<protein>
    <submittedName>
        <fullName evidence="5">2-keto-3-deoxygluconate kinase</fullName>
    </submittedName>
</protein>
<dbReference type="RefSeq" id="WP_074645811.1">
    <property type="nucleotide sequence ID" value="NZ_FNBL01000007.1"/>
</dbReference>
<dbReference type="GO" id="GO:0042840">
    <property type="term" value="P:D-glucuronate catabolic process"/>
    <property type="evidence" value="ECO:0007669"/>
    <property type="project" value="TreeGrafter"/>
</dbReference>
<dbReference type="GO" id="GO:0006974">
    <property type="term" value="P:DNA damage response"/>
    <property type="evidence" value="ECO:0007669"/>
    <property type="project" value="TreeGrafter"/>
</dbReference>
<keyword evidence="3 5" id="KW-0418">Kinase</keyword>
<dbReference type="GO" id="GO:0008673">
    <property type="term" value="F:2-dehydro-3-deoxygluconokinase activity"/>
    <property type="evidence" value="ECO:0007669"/>
    <property type="project" value="TreeGrafter"/>
</dbReference>
<dbReference type="SUPFAM" id="SSF53613">
    <property type="entry name" value="Ribokinase-like"/>
    <property type="match status" value="1"/>
</dbReference>
<sequence>MSARAGLLCIGECMVELSGGENALYQQGFAGDTLNTAWHARAALPSGIPVGFFTAVGTDTMSDRMLDFLDRSQIARAHVLRIPERRPGLYMIEQRDGDRHFTYWRDTSAARLMAEDPERLTAAFAEAAYLYFSGITLAILTPQARDRLVQACLNAQQDGAKLVFDPNIRPALWPDAAQMRDVLETTAALCDIVLPSFDDEKTHFGDATAEQTCARFARLTKGRAEIIVRDGARPVHLLTPGGVPEAITVPTVAQIVDATGAGDAFSGSYLAARLSGQSPRNAALKGIATSAQVIGHHGAIPR</sequence>
<evidence type="ECO:0000313" key="5">
    <source>
        <dbReference type="EMBL" id="SDF81244.1"/>
    </source>
</evidence>
<gene>
    <name evidence="5" type="ORF">SAMN04488117_107220</name>
</gene>
<accession>A0A1G7P4T8</accession>
<dbReference type="AlphaFoldDB" id="A0A1G7P4T8"/>
<evidence type="ECO:0000256" key="1">
    <source>
        <dbReference type="ARBA" id="ARBA00010688"/>
    </source>
</evidence>
<evidence type="ECO:0000256" key="2">
    <source>
        <dbReference type="ARBA" id="ARBA00022679"/>
    </source>
</evidence>
<reference evidence="5 6" key="1">
    <citation type="submission" date="2016-10" db="EMBL/GenBank/DDBJ databases">
        <authorList>
            <person name="de Groot N.N."/>
        </authorList>
    </citation>
    <scope>NUCLEOTIDE SEQUENCE [LARGE SCALE GENOMIC DNA]</scope>
    <source>
        <strain evidence="5 6">DSM 27375</strain>
    </source>
</reference>